<dbReference type="GO" id="GO:0009403">
    <property type="term" value="P:toxin biosynthetic process"/>
    <property type="evidence" value="ECO:0007669"/>
    <property type="project" value="InterPro"/>
</dbReference>
<reference evidence="7" key="1">
    <citation type="submission" date="2020-01" db="EMBL/GenBank/DDBJ databases">
        <title>Caldichromatium gen. nov., sp. nov., a thermophilic purple sulfur bacterium member of the family Chromatiaceae isolated from Nakabusa hot spring, Japan.</title>
        <authorList>
            <person name="Saini M.K."/>
            <person name="Hanada S."/>
            <person name="Tank M."/>
        </authorList>
    </citation>
    <scope>NUCLEOTIDE SEQUENCE [LARGE SCALE GENOMIC DNA]</scope>
    <source>
        <strain evidence="7">No.7</strain>
    </source>
</reference>
<evidence type="ECO:0000256" key="3">
    <source>
        <dbReference type="ARBA" id="ARBA00022989"/>
    </source>
</evidence>
<feature type="transmembrane region" description="Helical" evidence="5">
    <location>
        <begin position="6"/>
        <end position="25"/>
    </location>
</feature>
<protein>
    <submittedName>
        <fullName evidence="6">CvpA family protein</fullName>
    </submittedName>
</protein>
<evidence type="ECO:0000313" key="6">
    <source>
        <dbReference type="EMBL" id="QIK38662.1"/>
    </source>
</evidence>
<feature type="transmembrane region" description="Helical" evidence="5">
    <location>
        <begin position="32"/>
        <end position="57"/>
    </location>
</feature>
<dbReference type="PANTHER" id="PTHR36926:SF1">
    <property type="entry name" value="COLICIN V PRODUCTION PROTEIN"/>
    <property type="match status" value="1"/>
</dbReference>
<dbReference type="AlphaFoldDB" id="A0A6G7VFD3"/>
<feature type="transmembrane region" description="Helical" evidence="5">
    <location>
        <begin position="100"/>
        <end position="122"/>
    </location>
</feature>
<evidence type="ECO:0000256" key="1">
    <source>
        <dbReference type="ARBA" id="ARBA00004141"/>
    </source>
</evidence>
<sequence>MNWIDYAILGIVCFSALVGLARGLIRELLSLGTWIAALLVAWFFHQDLAAVLSAQIAHPLLRIAVAFIVLVIAVLILGALLGALLSALIDKAGLSGLDHLLGMLFGGARGVVIVAMAIYLAALTPAPSDPTWHESRLISKAQAIAQWLLGLIPPEFQERLKQI</sequence>
<name>A0A6G7VFD3_9GAMM</name>
<evidence type="ECO:0000256" key="5">
    <source>
        <dbReference type="SAM" id="Phobius"/>
    </source>
</evidence>
<keyword evidence="7" id="KW-1185">Reference proteome</keyword>
<accession>A0A6G7VFD3</accession>
<gene>
    <name evidence="6" type="ORF">GWK36_12475</name>
</gene>
<evidence type="ECO:0000256" key="2">
    <source>
        <dbReference type="ARBA" id="ARBA00022692"/>
    </source>
</evidence>
<evidence type="ECO:0000256" key="4">
    <source>
        <dbReference type="ARBA" id="ARBA00023136"/>
    </source>
</evidence>
<keyword evidence="3 5" id="KW-1133">Transmembrane helix</keyword>
<proteinExistence type="predicted"/>
<dbReference type="InterPro" id="IPR052719">
    <property type="entry name" value="CvpA-like"/>
</dbReference>
<dbReference type="KEGG" id="cjap:GWK36_12475"/>
<dbReference type="Proteomes" id="UP000502699">
    <property type="component" value="Chromosome"/>
</dbReference>
<keyword evidence="4 5" id="KW-0472">Membrane</keyword>
<dbReference type="EMBL" id="CP048029">
    <property type="protein sequence ID" value="QIK38662.1"/>
    <property type="molecule type" value="Genomic_DNA"/>
</dbReference>
<dbReference type="RefSeq" id="WP_166271548.1">
    <property type="nucleotide sequence ID" value="NZ_CP048029.1"/>
</dbReference>
<dbReference type="Pfam" id="PF02674">
    <property type="entry name" value="Colicin_V"/>
    <property type="match status" value="1"/>
</dbReference>
<comment type="subcellular location">
    <subcellularLocation>
        <location evidence="1">Membrane</location>
        <topology evidence="1">Multi-pass membrane protein</topology>
    </subcellularLocation>
</comment>
<evidence type="ECO:0000313" key="7">
    <source>
        <dbReference type="Proteomes" id="UP000502699"/>
    </source>
</evidence>
<dbReference type="GO" id="GO:0016020">
    <property type="term" value="C:membrane"/>
    <property type="evidence" value="ECO:0007669"/>
    <property type="project" value="UniProtKB-SubCell"/>
</dbReference>
<dbReference type="PANTHER" id="PTHR36926">
    <property type="entry name" value="COLICIN V PRODUCTION PROTEIN"/>
    <property type="match status" value="1"/>
</dbReference>
<organism evidence="6 7">
    <name type="scientific">Caldichromatium japonicum</name>
    <dbReference type="NCBI Taxonomy" id="2699430"/>
    <lineage>
        <taxon>Bacteria</taxon>
        <taxon>Pseudomonadati</taxon>
        <taxon>Pseudomonadota</taxon>
        <taxon>Gammaproteobacteria</taxon>
        <taxon>Chromatiales</taxon>
        <taxon>Chromatiaceae</taxon>
        <taxon>Caldichromatium</taxon>
    </lineage>
</organism>
<dbReference type="InterPro" id="IPR003825">
    <property type="entry name" value="Colicin-V_CvpA"/>
</dbReference>
<keyword evidence="2 5" id="KW-0812">Transmembrane</keyword>
<feature type="transmembrane region" description="Helical" evidence="5">
    <location>
        <begin position="63"/>
        <end position="88"/>
    </location>
</feature>